<feature type="region of interest" description="Disordered" evidence="7">
    <location>
        <begin position="376"/>
        <end position="410"/>
    </location>
</feature>
<dbReference type="Gene3D" id="2.60.40.1210">
    <property type="entry name" value="Cellobiose dehydrogenase, cytochrome domain"/>
    <property type="match status" value="1"/>
</dbReference>
<evidence type="ECO:0000259" key="10">
    <source>
        <dbReference type="SMART" id="SM00664"/>
    </source>
</evidence>
<dbReference type="EMBL" id="MU005620">
    <property type="protein sequence ID" value="KAF2677699.1"/>
    <property type="molecule type" value="Genomic_DNA"/>
</dbReference>
<dbReference type="Gene3D" id="1.20.120.1770">
    <property type="match status" value="1"/>
</dbReference>
<comment type="subcellular location">
    <subcellularLocation>
        <location evidence="1">Membrane</location>
    </subcellularLocation>
</comment>
<evidence type="ECO:0000313" key="13">
    <source>
        <dbReference type="Proteomes" id="UP000799291"/>
    </source>
</evidence>
<gene>
    <name evidence="12" type="ORF">K458DRAFT_465931</name>
</gene>
<feature type="domain" description="DOMON" evidence="10">
    <location>
        <begin position="60"/>
        <end position="151"/>
    </location>
</feature>
<feature type="domain" description="Cytochrome b561" evidence="11">
    <location>
        <begin position="220"/>
        <end position="340"/>
    </location>
</feature>
<evidence type="ECO:0000313" key="12">
    <source>
        <dbReference type="EMBL" id="KAF2677699.1"/>
    </source>
</evidence>
<dbReference type="Proteomes" id="UP000799291">
    <property type="component" value="Unassembled WGS sequence"/>
</dbReference>
<dbReference type="Pfam" id="PF16010">
    <property type="entry name" value="CDH-cyt"/>
    <property type="match status" value="1"/>
</dbReference>
<evidence type="ECO:0000256" key="6">
    <source>
        <dbReference type="ARBA" id="ARBA00023136"/>
    </source>
</evidence>
<dbReference type="CDD" id="cd09630">
    <property type="entry name" value="CDH_like_cytochrome"/>
    <property type="match status" value="1"/>
</dbReference>
<dbReference type="SMART" id="SM00665">
    <property type="entry name" value="B561"/>
    <property type="match status" value="1"/>
</dbReference>
<dbReference type="InterPro" id="IPR006593">
    <property type="entry name" value="Cyt_b561/ferric_Rdtase_TM"/>
</dbReference>
<keyword evidence="6 8" id="KW-0472">Membrane</keyword>
<keyword evidence="5 8" id="KW-1133">Transmembrane helix</keyword>
<feature type="transmembrane region" description="Helical" evidence="8">
    <location>
        <begin position="282"/>
        <end position="304"/>
    </location>
</feature>
<dbReference type="PANTHER" id="PTHR47797:SF1">
    <property type="entry name" value="CYTOCHROME B561 DOMAIN-CONTAINING PROTEIN-RELATED"/>
    <property type="match status" value="1"/>
</dbReference>
<evidence type="ECO:0000256" key="7">
    <source>
        <dbReference type="SAM" id="MobiDB-lite"/>
    </source>
</evidence>
<keyword evidence="2" id="KW-0813">Transport</keyword>
<feature type="transmembrane region" description="Helical" evidence="8">
    <location>
        <begin position="316"/>
        <end position="340"/>
    </location>
</feature>
<feature type="compositionally biased region" description="Low complexity" evidence="7">
    <location>
        <begin position="190"/>
        <end position="209"/>
    </location>
</feature>
<evidence type="ECO:0000256" key="4">
    <source>
        <dbReference type="ARBA" id="ARBA00022982"/>
    </source>
</evidence>
<keyword evidence="13" id="KW-1185">Reference proteome</keyword>
<evidence type="ECO:0000259" key="11">
    <source>
        <dbReference type="SMART" id="SM00665"/>
    </source>
</evidence>
<dbReference type="OrthoDB" id="19261at2759"/>
<keyword evidence="4" id="KW-0249">Electron transport</keyword>
<keyword evidence="9" id="KW-0732">Signal</keyword>
<dbReference type="GO" id="GO:0016020">
    <property type="term" value="C:membrane"/>
    <property type="evidence" value="ECO:0007669"/>
    <property type="project" value="UniProtKB-SubCell"/>
</dbReference>
<evidence type="ECO:0000256" key="8">
    <source>
        <dbReference type="SAM" id="Phobius"/>
    </source>
</evidence>
<protein>
    <submittedName>
        <fullName evidence="12">Iron reductase domain protein</fullName>
    </submittedName>
</protein>
<dbReference type="InterPro" id="IPR015920">
    <property type="entry name" value="Cellobiose_DH-like_cyt"/>
</dbReference>
<evidence type="ECO:0000256" key="5">
    <source>
        <dbReference type="ARBA" id="ARBA00022989"/>
    </source>
</evidence>
<feature type="compositionally biased region" description="Basic and acidic residues" evidence="7">
    <location>
        <begin position="401"/>
        <end position="410"/>
    </location>
</feature>
<dbReference type="SUPFAM" id="SSF49344">
    <property type="entry name" value="CBD9-like"/>
    <property type="match status" value="1"/>
</dbReference>
<name>A0A6G1IIH0_9PLEO</name>
<proteinExistence type="predicted"/>
<feature type="signal peptide" evidence="9">
    <location>
        <begin position="1"/>
        <end position="19"/>
    </location>
</feature>
<dbReference type="SMART" id="SM00664">
    <property type="entry name" value="DoH"/>
    <property type="match status" value="1"/>
</dbReference>
<evidence type="ECO:0000256" key="9">
    <source>
        <dbReference type="SAM" id="SignalP"/>
    </source>
</evidence>
<organism evidence="12 13">
    <name type="scientific">Lentithecium fluviatile CBS 122367</name>
    <dbReference type="NCBI Taxonomy" id="1168545"/>
    <lineage>
        <taxon>Eukaryota</taxon>
        <taxon>Fungi</taxon>
        <taxon>Dikarya</taxon>
        <taxon>Ascomycota</taxon>
        <taxon>Pezizomycotina</taxon>
        <taxon>Dothideomycetes</taxon>
        <taxon>Pleosporomycetidae</taxon>
        <taxon>Pleosporales</taxon>
        <taxon>Massarineae</taxon>
        <taxon>Lentitheciaceae</taxon>
        <taxon>Lentithecium</taxon>
    </lineage>
</organism>
<evidence type="ECO:0000256" key="2">
    <source>
        <dbReference type="ARBA" id="ARBA00022448"/>
    </source>
</evidence>
<dbReference type="InterPro" id="IPR005018">
    <property type="entry name" value="DOMON_domain"/>
</dbReference>
<reference evidence="12" key="1">
    <citation type="journal article" date="2020" name="Stud. Mycol.">
        <title>101 Dothideomycetes genomes: a test case for predicting lifestyles and emergence of pathogens.</title>
        <authorList>
            <person name="Haridas S."/>
            <person name="Albert R."/>
            <person name="Binder M."/>
            <person name="Bloem J."/>
            <person name="Labutti K."/>
            <person name="Salamov A."/>
            <person name="Andreopoulos B."/>
            <person name="Baker S."/>
            <person name="Barry K."/>
            <person name="Bills G."/>
            <person name="Bluhm B."/>
            <person name="Cannon C."/>
            <person name="Castanera R."/>
            <person name="Culley D."/>
            <person name="Daum C."/>
            <person name="Ezra D."/>
            <person name="Gonzalez J."/>
            <person name="Henrissat B."/>
            <person name="Kuo A."/>
            <person name="Liang C."/>
            <person name="Lipzen A."/>
            <person name="Lutzoni F."/>
            <person name="Magnuson J."/>
            <person name="Mondo S."/>
            <person name="Nolan M."/>
            <person name="Ohm R."/>
            <person name="Pangilinan J."/>
            <person name="Park H.-J."/>
            <person name="Ramirez L."/>
            <person name="Alfaro M."/>
            <person name="Sun H."/>
            <person name="Tritt A."/>
            <person name="Yoshinaga Y."/>
            <person name="Zwiers L.-H."/>
            <person name="Turgeon B."/>
            <person name="Goodwin S."/>
            <person name="Spatafora J."/>
            <person name="Crous P."/>
            <person name="Grigoriev I."/>
        </authorList>
    </citation>
    <scope>NUCLEOTIDE SEQUENCE</scope>
    <source>
        <strain evidence="12">CBS 122367</strain>
    </source>
</reference>
<feature type="region of interest" description="Disordered" evidence="7">
    <location>
        <begin position="180"/>
        <end position="210"/>
    </location>
</feature>
<dbReference type="CDD" id="cd08760">
    <property type="entry name" value="Cyt_b561_FRRS1_like"/>
    <property type="match status" value="1"/>
</dbReference>
<accession>A0A6G1IIH0</accession>
<feature type="transmembrane region" description="Helical" evidence="8">
    <location>
        <begin position="352"/>
        <end position="372"/>
    </location>
</feature>
<feature type="chain" id="PRO_5026234925" evidence="9">
    <location>
        <begin position="20"/>
        <end position="410"/>
    </location>
</feature>
<evidence type="ECO:0000256" key="1">
    <source>
        <dbReference type="ARBA" id="ARBA00004370"/>
    </source>
</evidence>
<evidence type="ECO:0000256" key="3">
    <source>
        <dbReference type="ARBA" id="ARBA00022692"/>
    </source>
</evidence>
<feature type="compositionally biased region" description="Polar residues" evidence="7">
    <location>
        <begin position="180"/>
        <end position="189"/>
    </location>
</feature>
<feature type="transmembrane region" description="Helical" evidence="8">
    <location>
        <begin position="215"/>
        <end position="240"/>
    </location>
</feature>
<keyword evidence="3 8" id="KW-0812">Transmembrane</keyword>
<feature type="transmembrane region" description="Helical" evidence="8">
    <location>
        <begin position="247"/>
        <end position="270"/>
    </location>
</feature>
<dbReference type="PANTHER" id="PTHR47797">
    <property type="entry name" value="DEHYDROGENASE, PUTATIVE (AFU_ORTHOLOGUE AFUA_8G05805)-RELATED"/>
    <property type="match status" value="1"/>
</dbReference>
<dbReference type="AlphaFoldDB" id="A0A6G1IIH0"/>
<sequence>MLSQATLVTITALASIASAGVSTQCISSDICFSLNIPDATVSSGTGDIYLQITGPTSNSWVAVAQGNQMVGAHYFIMYTSAEGVNVTVSPRVASAEEMPTFNADTQLVLLEGSGVADGVMTANIRCSNCDSWSGGSMDLTAQDTSWIWAYKSGDALSTNDTSATIVQHDRDGHLTFDSSAQGGSSVNPFTNNNGTSTTPTSGSSSVSSSEPDNTAMMITAHAILACIAMAGIFPIGGILVRLFSFPHLIWVHAVLQVLGLCAYIAAVGLGLKVAIGEYMGEYHAIIGLVLFAVFFLQPLSGYLHHALFKKYVSRTVWSYIHLWMGRLGITLGMINAGFGFQLMGKTIGSWEVVAYTVVAVIIWTAYVGSAVVGEMKRKSGSSPLPVAKTKSRSSSDINTPVEKRSGSSRV</sequence>